<dbReference type="Proteomes" id="UP000325211">
    <property type="component" value="Chromosome"/>
</dbReference>
<dbReference type="PANTHER" id="PTHR24221:SF654">
    <property type="entry name" value="ATP-BINDING CASSETTE SUB-FAMILY B MEMBER 6"/>
    <property type="match status" value="1"/>
</dbReference>
<keyword evidence="6 8" id="KW-0472">Membrane</keyword>
<keyword evidence="5 8" id="KW-1133">Transmembrane helix</keyword>
<keyword evidence="2 8" id="KW-0812">Transmembrane</keyword>
<keyword evidence="3" id="KW-0547">Nucleotide-binding</keyword>
<evidence type="ECO:0000256" key="4">
    <source>
        <dbReference type="ARBA" id="ARBA00022840"/>
    </source>
</evidence>
<dbReference type="SUPFAM" id="SSF52540">
    <property type="entry name" value="P-loop containing nucleoside triphosphate hydrolases"/>
    <property type="match status" value="1"/>
</dbReference>
<dbReference type="InterPro" id="IPR003439">
    <property type="entry name" value="ABC_transporter-like_ATP-bd"/>
</dbReference>
<dbReference type="GO" id="GO:0005886">
    <property type="term" value="C:plasma membrane"/>
    <property type="evidence" value="ECO:0007669"/>
    <property type="project" value="UniProtKB-SubCell"/>
</dbReference>
<dbReference type="InterPro" id="IPR036640">
    <property type="entry name" value="ABC1_TM_sf"/>
</dbReference>
<name>A0A5P2CXA4_STRVZ</name>
<dbReference type="AlphaFoldDB" id="A0A5P2CXA4"/>
<evidence type="ECO:0000259" key="10">
    <source>
        <dbReference type="PROSITE" id="PS50929"/>
    </source>
</evidence>
<evidence type="ECO:0000256" key="1">
    <source>
        <dbReference type="ARBA" id="ARBA00004651"/>
    </source>
</evidence>
<evidence type="ECO:0000256" key="3">
    <source>
        <dbReference type="ARBA" id="ARBA00022741"/>
    </source>
</evidence>
<dbReference type="RefSeq" id="WP_150205780.1">
    <property type="nucleotide sequence ID" value="NZ_CP029190.1"/>
</dbReference>
<dbReference type="InterPro" id="IPR027417">
    <property type="entry name" value="P-loop_NTPase"/>
</dbReference>
<evidence type="ECO:0000313" key="11">
    <source>
        <dbReference type="EMBL" id="QES46900.1"/>
    </source>
</evidence>
<dbReference type="Pfam" id="PF00005">
    <property type="entry name" value="ABC_tran"/>
    <property type="match status" value="1"/>
</dbReference>
<evidence type="ECO:0000313" key="12">
    <source>
        <dbReference type="Proteomes" id="UP000325211"/>
    </source>
</evidence>
<gene>
    <name evidence="11" type="ORF">DEJ50_02600</name>
</gene>
<dbReference type="PROSITE" id="PS00211">
    <property type="entry name" value="ABC_TRANSPORTER_1"/>
    <property type="match status" value="1"/>
</dbReference>
<evidence type="ECO:0000256" key="7">
    <source>
        <dbReference type="SAM" id="MobiDB-lite"/>
    </source>
</evidence>
<dbReference type="EMBL" id="CP029190">
    <property type="protein sequence ID" value="QES46900.1"/>
    <property type="molecule type" value="Genomic_DNA"/>
</dbReference>
<feature type="transmembrane region" description="Helical" evidence="8">
    <location>
        <begin position="183"/>
        <end position="208"/>
    </location>
</feature>
<feature type="transmembrane region" description="Helical" evidence="8">
    <location>
        <begin position="278"/>
        <end position="301"/>
    </location>
</feature>
<dbReference type="InterPro" id="IPR017871">
    <property type="entry name" value="ABC_transporter-like_CS"/>
</dbReference>
<accession>A0A5P2CXA4</accession>
<dbReference type="GO" id="GO:0005524">
    <property type="term" value="F:ATP binding"/>
    <property type="evidence" value="ECO:0007669"/>
    <property type="project" value="UniProtKB-KW"/>
</dbReference>
<dbReference type="PROSITE" id="PS50893">
    <property type="entry name" value="ABC_TRANSPORTER_2"/>
    <property type="match status" value="1"/>
</dbReference>
<organism evidence="11 12">
    <name type="scientific">Streptomyces venezuelae</name>
    <dbReference type="NCBI Taxonomy" id="54571"/>
    <lineage>
        <taxon>Bacteria</taxon>
        <taxon>Bacillati</taxon>
        <taxon>Actinomycetota</taxon>
        <taxon>Actinomycetes</taxon>
        <taxon>Kitasatosporales</taxon>
        <taxon>Streptomycetaceae</taxon>
        <taxon>Streptomyces</taxon>
    </lineage>
</organism>
<dbReference type="GO" id="GO:0016887">
    <property type="term" value="F:ATP hydrolysis activity"/>
    <property type="evidence" value="ECO:0007669"/>
    <property type="project" value="InterPro"/>
</dbReference>
<dbReference type="GO" id="GO:0140359">
    <property type="term" value="F:ABC-type transporter activity"/>
    <property type="evidence" value="ECO:0007669"/>
    <property type="project" value="InterPro"/>
</dbReference>
<dbReference type="Pfam" id="PF00664">
    <property type="entry name" value="ABC_membrane"/>
    <property type="match status" value="1"/>
</dbReference>
<feature type="region of interest" description="Disordered" evidence="7">
    <location>
        <begin position="1"/>
        <end position="43"/>
    </location>
</feature>
<feature type="transmembrane region" description="Helical" evidence="8">
    <location>
        <begin position="313"/>
        <end position="334"/>
    </location>
</feature>
<evidence type="ECO:0000259" key="9">
    <source>
        <dbReference type="PROSITE" id="PS50893"/>
    </source>
</evidence>
<dbReference type="InterPro" id="IPR011527">
    <property type="entry name" value="ABC1_TM_dom"/>
</dbReference>
<evidence type="ECO:0000256" key="5">
    <source>
        <dbReference type="ARBA" id="ARBA00022989"/>
    </source>
</evidence>
<evidence type="ECO:0000256" key="2">
    <source>
        <dbReference type="ARBA" id="ARBA00022692"/>
    </source>
</evidence>
<protein>
    <submittedName>
        <fullName evidence="11">ABC transporter ATP-binding protein</fullName>
    </submittedName>
</protein>
<dbReference type="InterPro" id="IPR039421">
    <property type="entry name" value="Type_1_exporter"/>
</dbReference>
<feature type="domain" description="ABC transporter" evidence="9">
    <location>
        <begin position="373"/>
        <end position="626"/>
    </location>
</feature>
<dbReference type="GO" id="GO:0034040">
    <property type="term" value="F:ATPase-coupled lipid transmembrane transporter activity"/>
    <property type="evidence" value="ECO:0007669"/>
    <property type="project" value="TreeGrafter"/>
</dbReference>
<dbReference type="SMART" id="SM00382">
    <property type="entry name" value="AAA"/>
    <property type="match status" value="1"/>
</dbReference>
<dbReference type="OrthoDB" id="9806127at2"/>
<dbReference type="PANTHER" id="PTHR24221">
    <property type="entry name" value="ATP-BINDING CASSETTE SUB-FAMILY B"/>
    <property type="match status" value="1"/>
</dbReference>
<feature type="compositionally biased region" description="Basic and acidic residues" evidence="7">
    <location>
        <begin position="11"/>
        <end position="27"/>
    </location>
</feature>
<comment type="subcellular location">
    <subcellularLocation>
        <location evidence="1">Cell membrane</location>
        <topology evidence="1">Multi-pass membrane protein</topology>
    </subcellularLocation>
</comment>
<keyword evidence="4 11" id="KW-0067">ATP-binding</keyword>
<dbReference type="Gene3D" id="3.40.50.300">
    <property type="entry name" value="P-loop containing nucleotide triphosphate hydrolases"/>
    <property type="match status" value="1"/>
</dbReference>
<proteinExistence type="predicted"/>
<dbReference type="PROSITE" id="PS50929">
    <property type="entry name" value="ABC_TM1F"/>
    <property type="match status" value="1"/>
</dbReference>
<reference evidence="11 12" key="1">
    <citation type="submission" date="2018-05" db="EMBL/GenBank/DDBJ databases">
        <title>Streptomyces venezuelae.</title>
        <authorList>
            <person name="Kim W."/>
            <person name="Lee N."/>
            <person name="Cho B.-K."/>
        </authorList>
    </citation>
    <scope>NUCLEOTIDE SEQUENCE [LARGE SCALE GENOMIC DNA]</scope>
    <source>
        <strain evidence="11 12">ATCC 21782</strain>
    </source>
</reference>
<sequence>MTTEPLPTARPADRKPADPKAADRKPADPTAADPKAASRAADQALAAAARHSAGPAAALTGCAAASAATALAEPALLGHTLDLLLARDAAAPAWTALCAALITADVLLDAAAARLTGTVGARSTAWLRTRALGRLLTAAPHHAARFPPGDLAARLTAHATEAGTVPATAAGGVVALLPPLGGLIALFLIDLWTALAFLAGMPLLLALLRAFARDSAATVTRYQQLQLGIARRLAEALGGARTIAAAGTVGRERARILRTLPELSAAGRHMWRVYGGTVARSTALLPLLLYAVIAVAGFRLASGALGVGDLVAAARYAALAAGLGAATGALAGVVRGRTAARRTAELLTLPELPQGTARLPAPGTGPGPAAGTLDLDGVTVVRDGVPVLSGITLHLPGGTHAVVVGGSGSGKSTLAAVAGRLTAPDRGRVLLDGVPLEQLDAAELRREVTYAFAGPALFAGTDTTAATAGSVGTAATAGTGGSVGSAIAFGASPPPGPEAVVAAARAARADSFVRRLPDGYDTPLAEAPLSGGEAQRIGLARAFCRTGRLLILDDATSSLDTVTAHEIDRALGAGIRSGTRITVAHRASSAARADLVVWLEQGRLRAVGRHRELWQDPHYRAVFAAGPEHERAEGAAAAEGAR</sequence>
<dbReference type="Gene3D" id="1.20.1560.10">
    <property type="entry name" value="ABC transporter type 1, transmembrane domain"/>
    <property type="match status" value="1"/>
</dbReference>
<dbReference type="InterPro" id="IPR003593">
    <property type="entry name" value="AAA+_ATPase"/>
</dbReference>
<dbReference type="SUPFAM" id="SSF90123">
    <property type="entry name" value="ABC transporter transmembrane region"/>
    <property type="match status" value="1"/>
</dbReference>
<evidence type="ECO:0000256" key="8">
    <source>
        <dbReference type="SAM" id="Phobius"/>
    </source>
</evidence>
<feature type="compositionally biased region" description="Low complexity" evidence="7">
    <location>
        <begin position="28"/>
        <end position="43"/>
    </location>
</feature>
<evidence type="ECO:0000256" key="6">
    <source>
        <dbReference type="ARBA" id="ARBA00023136"/>
    </source>
</evidence>
<feature type="domain" description="ABC transmembrane type-1" evidence="10">
    <location>
        <begin position="57"/>
        <end position="322"/>
    </location>
</feature>